<dbReference type="Gene3D" id="2.40.33.20">
    <property type="entry name" value="PK beta-barrel domain-like"/>
    <property type="match status" value="1"/>
</dbReference>
<dbReference type="InterPro" id="IPR005302">
    <property type="entry name" value="MoCF_Sase_C"/>
</dbReference>
<organism evidence="2 3">
    <name type="scientific">Nitrospira lenta</name>
    <dbReference type="NCBI Taxonomy" id="1436998"/>
    <lineage>
        <taxon>Bacteria</taxon>
        <taxon>Pseudomonadati</taxon>
        <taxon>Nitrospirota</taxon>
        <taxon>Nitrospiria</taxon>
        <taxon>Nitrospirales</taxon>
        <taxon>Nitrospiraceae</taxon>
        <taxon>Nitrospira</taxon>
    </lineage>
</organism>
<dbReference type="PROSITE" id="PS51340">
    <property type="entry name" value="MOSC"/>
    <property type="match status" value="1"/>
</dbReference>
<accession>A0A330L4F6</accession>
<dbReference type="PANTHER" id="PTHR36930:SF1">
    <property type="entry name" value="MOSC DOMAIN-CONTAINING PROTEIN"/>
    <property type="match status" value="1"/>
</dbReference>
<dbReference type="InterPro" id="IPR011037">
    <property type="entry name" value="Pyrv_Knase-like_insert_dom_sf"/>
</dbReference>
<gene>
    <name evidence="2" type="ORF">NITLEN_100075</name>
</gene>
<evidence type="ECO:0000313" key="2">
    <source>
        <dbReference type="EMBL" id="SPP64205.1"/>
    </source>
</evidence>
<keyword evidence="3" id="KW-1185">Reference proteome</keyword>
<feature type="domain" description="MOSC" evidence="1">
    <location>
        <begin position="119"/>
        <end position="270"/>
    </location>
</feature>
<sequence>MALSKSSLMWSVSSLWRYPVKSMLGEQVATATVTERGLQGDRQYALIDVETGHVVSAKNPRRWPSLFAFQARSVPGSSMSIEVTLPDGQIVTESMREVDAVLSERLGRKVRLTSVPPAQPVLEQYAPNLDGQSERDSETTVKIPPTTFFDEAPVHLLTTATLHALESHYPAGRFDARRFRPNVVIDTGTAIPMFVENDWKGRTVAIGAHVRLAVTGFCARCVMTTLPQQGLPQDLAILRTAVQHNHGNVGVLATVVTPGIVHTGDVVRIEA</sequence>
<dbReference type="EMBL" id="OUNR01000002">
    <property type="protein sequence ID" value="SPP64205.1"/>
    <property type="molecule type" value="Genomic_DNA"/>
</dbReference>
<evidence type="ECO:0000259" key="1">
    <source>
        <dbReference type="PROSITE" id="PS51340"/>
    </source>
</evidence>
<proteinExistence type="predicted"/>
<dbReference type="GO" id="GO:0030151">
    <property type="term" value="F:molybdenum ion binding"/>
    <property type="evidence" value="ECO:0007669"/>
    <property type="project" value="InterPro"/>
</dbReference>
<dbReference type="GO" id="GO:0003824">
    <property type="term" value="F:catalytic activity"/>
    <property type="evidence" value="ECO:0007669"/>
    <property type="project" value="InterPro"/>
</dbReference>
<dbReference type="RefSeq" id="WP_219999395.1">
    <property type="nucleotide sequence ID" value="NZ_OUNR01000002.1"/>
</dbReference>
<dbReference type="SUPFAM" id="SSF50800">
    <property type="entry name" value="PK beta-barrel domain-like"/>
    <property type="match status" value="1"/>
</dbReference>
<dbReference type="PANTHER" id="PTHR36930">
    <property type="entry name" value="METAL-SULFUR CLUSTER BIOSYNTHESIS PROTEINS YUAD-RELATED"/>
    <property type="match status" value="1"/>
</dbReference>
<dbReference type="Proteomes" id="UP000248168">
    <property type="component" value="Unassembled WGS sequence"/>
</dbReference>
<dbReference type="Pfam" id="PF03473">
    <property type="entry name" value="MOSC"/>
    <property type="match status" value="1"/>
</dbReference>
<evidence type="ECO:0000313" key="3">
    <source>
        <dbReference type="Proteomes" id="UP000248168"/>
    </source>
</evidence>
<dbReference type="Pfam" id="PF03476">
    <property type="entry name" value="MOSC_N"/>
    <property type="match status" value="1"/>
</dbReference>
<dbReference type="InParanoid" id="A0A330L4F6"/>
<dbReference type="InterPro" id="IPR005303">
    <property type="entry name" value="MOCOS_middle"/>
</dbReference>
<dbReference type="AlphaFoldDB" id="A0A330L4F6"/>
<dbReference type="InterPro" id="IPR052716">
    <property type="entry name" value="MOSC_domain"/>
</dbReference>
<reference evidence="3" key="1">
    <citation type="submission" date="2018-04" db="EMBL/GenBank/DDBJ databases">
        <authorList>
            <person name="Lucker S."/>
            <person name="Sakoula D."/>
        </authorList>
    </citation>
    <scope>NUCLEOTIDE SEQUENCE [LARGE SCALE GENOMIC DNA]</scope>
</reference>
<dbReference type="GO" id="GO:0030170">
    <property type="term" value="F:pyridoxal phosphate binding"/>
    <property type="evidence" value="ECO:0007669"/>
    <property type="project" value="InterPro"/>
</dbReference>
<name>A0A330L4F6_9BACT</name>
<protein>
    <submittedName>
        <fullName evidence="2">MOSC domain containing protein</fullName>
    </submittedName>
</protein>